<dbReference type="PANTHER" id="PTHR34611:SF2">
    <property type="entry name" value="INACTIVE RECOMBINATION-PROMOTING NUCLEASE-LIKE PROTEIN RPNE-RELATED"/>
    <property type="match status" value="1"/>
</dbReference>
<proteinExistence type="predicted"/>
<dbReference type="GO" id="GO:1990238">
    <property type="term" value="F:double-stranded DNA endonuclease activity"/>
    <property type="evidence" value="ECO:0007669"/>
    <property type="project" value="TreeGrafter"/>
</dbReference>
<keyword evidence="3" id="KW-1185">Reference proteome</keyword>
<reference evidence="2 3" key="1">
    <citation type="journal article" date="2012" name="J. Bacteriol.">
        <title>Complete Genome Sequence of the Thermophilic, Piezophilic, Heterotrophic Bacterium Marinitoga piezophila KA3.</title>
        <authorList>
            <person name="Lucas S."/>
            <person name="Han J."/>
            <person name="Lapidus A."/>
            <person name="Cheng J.F."/>
            <person name="Goodwin L.A."/>
            <person name="Pitluck S."/>
            <person name="Peters L."/>
            <person name="Mikhailova N."/>
            <person name="Teshima H."/>
            <person name="Detter J.C."/>
            <person name="Han C."/>
            <person name="Tapia R."/>
            <person name="Land M."/>
            <person name="Hauser L."/>
            <person name="Kyrpides N.C."/>
            <person name="Ivanova N."/>
            <person name="Pagani I."/>
            <person name="Vannier P."/>
            <person name="Oger P."/>
            <person name="Bartlett D.H."/>
            <person name="Noll K.M."/>
            <person name="Woyke T."/>
            <person name="Jebbar M."/>
        </authorList>
    </citation>
    <scope>NUCLEOTIDE SEQUENCE [LARGE SCALE GENOMIC DNA]</scope>
    <source>
        <strain evidence="3">DSM 14283 / JCM 11233 / KA3</strain>
    </source>
</reference>
<protein>
    <recommendedName>
        <fullName evidence="1">Transposase (putative) YhgA-like domain-containing protein</fullName>
    </recommendedName>
</protein>
<evidence type="ECO:0000313" key="2">
    <source>
        <dbReference type="EMBL" id="AEX84509.1"/>
    </source>
</evidence>
<dbReference type="KEGG" id="mpz:Marpi_0050"/>
<dbReference type="GO" id="GO:0006310">
    <property type="term" value="P:DNA recombination"/>
    <property type="evidence" value="ECO:0007669"/>
    <property type="project" value="TreeGrafter"/>
</dbReference>
<dbReference type="STRING" id="443254.Marpi_0050"/>
<accession>H2J2R5</accession>
<evidence type="ECO:0000259" key="1">
    <source>
        <dbReference type="Pfam" id="PF04754"/>
    </source>
</evidence>
<name>H2J2R5_MARPK</name>
<dbReference type="Proteomes" id="UP000007161">
    <property type="component" value="Chromosome"/>
</dbReference>
<dbReference type="eggNOG" id="COG5464">
    <property type="taxonomic scope" value="Bacteria"/>
</dbReference>
<dbReference type="RefSeq" id="WP_014295581.1">
    <property type="nucleotide sequence ID" value="NC_016751.1"/>
</dbReference>
<dbReference type="EMBL" id="CP003257">
    <property type="protein sequence ID" value="AEX84509.1"/>
    <property type="molecule type" value="Genomic_DNA"/>
</dbReference>
<sequence>MGIYDQLFKEIFSDKEMVLEFINMFIPKLKSYGISAEDITIEHTKFTDIKYGDKESDLLFKVKYFENEVYLYLLIEHQSTVDYLMQFRILEYMVRIWKNYINEHKKESRTKGFKLIPIMPIVFYTGKRKWTAENWFMKKVENWEMFDEYTPKFKYEVIDLSQISEEQLINIKNALGLLLALNKAERNKIQKIIYEIKEELEKLPDKEKEKFRNYVNGVIKTLVKRNGELELPEEVFEEEVENMFENFVKAVNEAIHDALEKGYKEGMEKGKKDGFQQGIQEGIQEGIQQGIQQGILEGERRKAITLLRVQLLKKFGEDIKIYLDKLENMNLDELNNLAENIFDITLDEVIDILKNK</sequence>
<dbReference type="InterPro" id="IPR051699">
    <property type="entry name" value="Rpn/YhgA-like_nuclease"/>
</dbReference>
<reference evidence="3" key="2">
    <citation type="submission" date="2012-01" db="EMBL/GenBank/DDBJ databases">
        <title>Complete sequence of chromosome of Marinitoga piezophila KA3.</title>
        <authorList>
            <person name="Lucas S."/>
            <person name="Han J."/>
            <person name="Lapidus A."/>
            <person name="Cheng J.-F."/>
            <person name="Goodwin L."/>
            <person name="Pitluck S."/>
            <person name="Peters L."/>
            <person name="Mikhailova N."/>
            <person name="Teshima H."/>
            <person name="Detter J.C."/>
            <person name="Han C."/>
            <person name="Tapia R."/>
            <person name="Land M."/>
            <person name="Hauser L."/>
            <person name="Kyrpides N."/>
            <person name="Ivanova N."/>
            <person name="Pagani I."/>
            <person name="Jebbar M."/>
            <person name="Vannier P."/>
            <person name="Oger P."/>
            <person name="Cario A."/>
            <person name="Bartlett D."/>
            <person name="Noll K.M."/>
            <person name="Woyke T."/>
        </authorList>
    </citation>
    <scope>NUCLEOTIDE SEQUENCE [LARGE SCALE GENOMIC DNA]</scope>
    <source>
        <strain evidence="3">DSM 14283 / JCM 11233 / KA3</strain>
    </source>
</reference>
<gene>
    <name evidence="2" type="ordered locus">Marpi_0050</name>
</gene>
<dbReference type="AlphaFoldDB" id="H2J2R5"/>
<dbReference type="InterPro" id="IPR006842">
    <property type="entry name" value="Transposase_31"/>
</dbReference>
<feature type="domain" description="Transposase (putative) YhgA-like" evidence="1">
    <location>
        <begin position="5"/>
        <end position="209"/>
    </location>
</feature>
<dbReference type="OrthoDB" id="44083at2"/>
<dbReference type="HOGENOM" id="CLU_059548_0_1_0"/>
<evidence type="ECO:0000313" key="3">
    <source>
        <dbReference type="Proteomes" id="UP000007161"/>
    </source>
</evidence>
<dbReference type="PANTHER" id="PTHR34611">
    <property type="match status" value="1"/>
</dbReference>
<dbReference type="Pfam" id="PF04754">
    <property type="entry name" value="Transposase_31"/>
    <property type="match status" value="1"/>
</dbReference>
<organism evidence="2 3">
    <name type="scientific">Marinitoga piezophila (strain DSM 14283 / JCM 11233 / KA3)</name>
    <dbReference type="NCBI Taxonomy" id="443254"/>
    <lineage>
        <taxon>Bacteria</taxon>
        <taxon>Thermotogati</taxon>
        <taxon>Thermotogota</taxon>
        <taxon>Thermotogae</taxon>
        <taxon>Petrotogales</taxon>
        <taxon>Petrotogaceae</taxon>
        <taxon>Marinitoga</taxon>
    </lineage>
</organism>